<protein>
    <recommendedName>
        <fullName evidence="14">Peptide O-xylosyltransferase</fullName>
    </recommendedName>
</protein>
<evidence type="ECO:0000256" key="5">
    <source>
        <dbReference type="ARBA" id="ARBA00022692"/>
    </source>
</evidence>
<evidence type="ECO:0000256" key="2">
    <source>
        <dbReference type="ARBA" id="ARBA00004648"/>
    </source>
</evidence>
<dbReference type="GO" id="GO:0046872">
    <property type="term" value="F:metal ion binding"/>
    <property type="evidence" value="ECO:0007669"/>
    <property type="project" value="UniProtKB-KW"/>
</dbReference>
<keyword evidence="5" id="KW-0812">Transmembrane</keyword>
<keyword evidence="7" id="KW-0256">Endoplasmic reticulum</keyword>
<evidence type="ECO:0000256" key="13">
    <source>
        <dbReference type="ARBA" id="ARBA00023180"/>
    </source>
</evidence>
<evidence type="ECO:0000256" key="12">
    <source>
        <dbReference type="ARBA" id="ARBA00023157"/>
    </source>
</evidence>
<evidence type="ECO:0000313" key="16">
    <source>
        <dbReference type="Proteomes" id="UP000594759"/>
    </source>
</evidence>
<keyword evidence="11" id="KW-0472">Membrane</keyword>
<dbReference type="GO" id="GO:0050650">
    <property type="term" value="P:chondroitin sulfate proteoglycan biosynthetic process"/>
    <property type="evidence" value="ECO:0007669"/>
    <property type="project" value="TreeGrafter"/>
</dbReference>
<accession>A0A7S9L2X7</accession>
<organism evidence="15 16">
    <name type="scientific">Pedobacter endophyticus</name>
    <dbReference type="NCBI Taxonomy" id="2789740"/>
    <lineage>
        <taxon>Bacteria</taxon>
        <taxon>Pseudomonadati</taxon>
        <taxon>Bacteroidota</taxon>
        <taxon>Sphingobacteriia</taxon>
        <taxon>Sphingobacteriales</taxon>
        <taxon>Sphingobacteriaceae</taxon>
        <taxon>Pedobacter</taxon>
    </lineage>
</organism>
<dbReference type="AlphaFoldDB" id="A0A7S9L2X7"/>
<evidence type="ECO:0000256" key="9">
    <source>
        <dbReference type="ARBA" id="ARBA00022989"/>
    </source>
</evidence>
<evidence type="ECO:0000256" key="7">
    <source>
        <dbReference type="ARBA" id="ARBA00022824"/>
    </source>
</evidence>
<keyword evidence="4" id="KW-0808">Transferase</keyword>
<evidence type="ECO:0000313" key="15">
    <source>
        <dbReference type="EMBL" id="QPH41284.1"/>
    </source>
</evidence>
<evidence type="ECO:0000256" key="10">
    <source>
        <dbReference type="ARBA" id="ARBA00023034"/>
    </source>
</evidence>
<keyword evidence="16" id="KW-1185">Reference proteome</keyword>
<dbReference type="Pfam" id="PF02485">
    <property type="entry name" value="Branch"/>
    <property type="match status" value="1"/>
</dbReference>
<dbReference type="PANTHER" id="PTHR46025">
    <property type="entry name" value="XYLOSYLTRANSFERASE OXT"/>
    <property type="match status" value="1"/>
</dbReference>
<dbReference type="EMBL" id="CP064939">
    <property type="protein sequence ID" value="QPH41284.1"/>
    <property type="molecule type" value="Genomic_DNA"/>
</dbReference>
<comment type="subcellular location">
    <subcellularLocation>
        <location evidence="2">Endoplasmic reticulum membrane</location>
        <topology evidence="2">Single-pass type II membrane protein</topology>
    </subcellularLocation>
    <subcellularLocation>
        <location evidence="1">Golgi apparatus membrane</location>
        <topology evidence="1">Single-pass type II membrane protein</topology>
    </subcellularLocation>
</comment>
<name>A0A7S9L2X7_9SPHI</name>
<keyword evidence="12" id="KW-1015">Disulfide bond</keyword>
<dbReference type="GO" id="GO:0015012">
    <property type="term" value="P:heparan sulfate proteoglycan biosynthetic process"/>
    <property type="evidence" value="ECO:0007669"/>
    <property type="project" value="TreeGrafter"/>
</dbReference>
<sequence>MKKAYLIMGHKSPKQIYRLLDRLNDELSHFFIHIDRKVDISPFKTLEDFGDKVTFLERYNSEWGKYGLTLPLLAGLKSIKMTGQHFDRILLLSGQDYPIKSKKQINEFFENSPYSVFINFFPIPNMSKWPGKDRGGLYRVDKYYFGTKWYELFLSKSLNLVSRYIPLLRRRVPDQMLPYAGETWINLDMYALNYIVDYVEQHPEYLRFHRHTFVADEVFIHMLIGNSTDEKLLNSIEKTEKRFTIWESPKSAHPKVLQKSDFEHITSSEDLFARKFDLEKDEEVLDLIDREILFRD</sequence>
<evidence type="ECO:0000256" key="3">
    <source>
        <dbReference type="ARBA" id="ARBA00022676"/>
    </source>
</evidence>
<dbReference type="GO" id="GO:0030158">
    <property type="term" value="F:protein xylosyltransferase activity"/>
    <property type="evidence" value="ECO:0007669"/>
    <property type="project" value="InterPro"/>
</dbReference>
<evidence type="ECO:0000256" key="4">
    <source>
        <dbReference type="ARBA" id="ARBA00022679"/>
    </source>
</evidence>
<gene>
    <name evidence="15" type="ORF">IZT61_08525</name>
</gene>
<reference evidence="15 16" key="1">
    <citation type="submission" date="2020-11" db="EMBL/GenBank/DDBJ databases">
        <title>Pedobacter endophytica, an endophytic bacteria isolated form Carex pumila.</title>
        <authorList>
            <person name="Peng Y."/>
            <person name="Jiang L."/>
            <person name="Lee J."/>
        </authorList>
    </citation>
    <scope>NUCLEOTIDE SEQUENCE [LARGE SCALE GENOMIC DNA]</scope>
    <source>
        <strain evidence="15 16">JBR3-12</strain>
    </source>
</reference>
<keyword evidence="6" id="KW-0479">Metal-binding</keyword>
<keyword evidence="8" id="KW-0735">Signal-anchor</keyword>
<keyword evidence="13" id="KW-0325">Glycoprotein</keyword>
<dbReference type="InterPro" id="IPR003406">
    <property type="entry name" value="Glyco_trans_14"/>
</dbReference>
<dbReference type="PANTHER" id="PTHR46025:SF3">
    <property type="entry name" value="XYLOSYLTRANSFERASE OXT"/>
    <property type="match status" value="1"/>
</dbReference>
<evidence type="ECO:0000256" key="6">
    <source>
        <dbReference type="ARBA" id="ARBA00022723"/>
    </source>
</evidence>
<dbReference type="Proteomes" id="UP000594759">
    <property type="component" value="Chromosome"/>
</dbReference>
<dbReference type="InterPro" id="IPR043538">
    <property type="entry name" value="XYLT"/>
</dbReference>
<evidence type="ECO:0000256" key="14">
    <source>
        <dbReference type="ARBA" id="ARBA00042865"/>
    </source>
</evidence>
<keyword evidence="10" id="KW-0333">Golgi apparatus</keyword>
<evidence type="ECO:0000256" key="8">
    <source>
        <dbReference type="ARBA" id="ARBA00022968"/>
    </source>
</evidence>
<dbReference type="GO" id="GO:0016020">
    <property type="term" value="C:membrane"/>
    <property type="evidence" value="ECO:0007669"/>
    <property type="project" value="InterPro"/>
</dbReference>
<keyword evidence="3" id="KW-0328">Glycosyltransferase</keyword>
<dbReference type="RefSeq" id="WP_196100735.1">
    <property type="nucleotide sequence ID" value="NZ_CP064939.1"/>
</dbReference>
<keyword evidence="9" id="KW-1133">Transmembrane helix</keyword>
<evidence type="ECO:0000256" key="11">
    <source>
        <dbReference type="ARBA" id="ARBA00023136"/>
    </source>
</evidence>
<dbReference type="KEGG" id="pex:IZT61_08525"/>
<evidence type="ECO:0000256" key="1">
    <source>
        <dbReference type="ARBA" id="ARBA00004323"/>
    </source>
</evidence>
<proteinExistence type="predicted"/>